<comment type="caution">
    <text evidence="7">The sequence shown here is derived from an EMBL/GenBank/DDBJ whole genome shotgun (WGS) entry which is preliminary data.</text>
</comment>
<reference evidence="7" key="2">
    <citation type="journal article" date="2023" name="IMA Fungus">
        <title>Comparative genomic study of the Penicillium genus elucidates a diverse pangenome and 15 lateral gene transfer events.</title>
        <authorList>
            <person name="Petersen C."/>
            <person name="Sorensen T."/>
            <person name="Nielsen M.R."/>
            <person name="Sondergaard T.E."/>
            <person name="Sorensen J.L."/>
            <person name="Fitzpatrick D.A."/>
            <person name="Frisvad J.C."/>
            <person name="Nielsen K.L."/>
        </authorList>
    </citation>
    <scope>NUCLEOTIDE SEQUENCE</scope>
    <source>
        <strain evidence="7">IBT 29677</strain>
    </source>
</reference>
<dbReference type="PIRSF" id="PIRSF001221">
    <property type="entry name" value="Amidase_fungi"/>
    <property type="match status" value="1"/>
</dbReference>
<dbReference type="OrthoDB" id="6428749at2759"/>
<evidence type="ECO:0000313" key="8">
    <source>
        <dbReference type="Proteomes" id="UP001147747"/>
    </source>
</evidence>
<reference evidence="7" key="1">
    <citation type="submission" date="2022-12" db="EMBL/GenBank/DDBJ databases">
        <authorList>
            <person name="Petersen C."/>
        </authorList>
    </citation>
    <scope>NUCLEOTIDE SEQUENCE</scope>
    <source>
        <strain evidence="7">IBT 29677</strain>
    </source>
</reference>
<dbReference type="EC" id="3.5.1.4" evidence="3"/>
<feature type="domain" description="Amidase" evidence="6">
    <location>
        <begin position="81"/>
        <end position="480"/>
    </location>
</feature>
<keyword evidence="4" id="KW-0378">Hydrolase</keyword>
<dbReference type="InterPro" id="IPR023631">
    <property type="entry name" value="Amidase_dom"/>
</dbReference>
<evidence type="ECO:0000259" key="6">
    <source>
        <dbReference type="Pfam" id="PF01425"/>
    </source>
</evidence>
<sequence>MAVENWKVLVQKKQAEVSAQIPSPWRLAADYTDISETASNNVIDIPRRCGILTPKQLDITENYDATSLLEKIHRQDLSAYEVTAAFCIRAAIAQQVTRCLTEIFFDQALERAKELDEHLRQTGQPDCFNVKGVCSTIGFTSFIKNGPVESNSPAVEIIVRLGGIPYVKTNIPQTMMAADSHNYVFGRALNPHRSNLNAGGSSGGEGALIAMRGSVLGIGTDIAGSIRIPAICNGTFALRPSADRIPYGGQTSSSRKGLLGIRACAGPLATSVRDLELLMKSVTNYDPWNFDSTAIFSPWREKTRISSLHPPVLRTLKEASEKLGLAGHEIIPLQTPSIKDACALAFRMFAMDPSGTAFQHIAASGEPTIPALKSTSLPHEYMQYEYAPLSLDGLYDLNQQRNQLKEEFREIMVKSKVDAIIMPGRESYPAAIVPHGKANKLADASFVRDVEYKPRYESDAVEGAPCCIQVVGRPMHEEELVKATEVVSTILAGQSV</sequence>
<name>A0A9W9W7B7_9EURO</name>
<feature type="binding site" evidence="5">
    <location>
        <position position="201"/>
    </location>
    <ligand>
        <name>substrate</name>
    </ligand>
</feature>
<protein>
    <recommendedName>
        <fullName evidence="3">amidase</fullName>
        <ecNumber evidence="3">3.5.1.4</ecNumber>
    </recommendedName>
</protein>
<feature type="binding site" evidence="5">
    <location>
        <position position="175"/>
    </location>
    <ligand>
        <name>substrate</name>
    </ligand>
</feature>
<evidence type="ECO:0000313" key="7">
    <source>
        <dbReference type="EMBL" id="KAJ5407674.1"/>
    </source>
</evidence>
<dbReference type="InterPro" id="IPR020556">
    <property type="entry name" value="Amidase_CS"/>
</dbReference>
<comment type="similarity">
    <text evidence="2">Belongs to the amidase family.</text>
</comment>
<proteinExistence type="inferred from homology"/>
<gene>
    <name evidence="7" type="ORF">N7509_001557</name>
</gene>
<organism evidence="7 8">
    <name type="scientific">Penicillium cosmopolitanum</name>
    <dbReference type="NCBI Taxonomy" id="1131564"/>
    <lineage>
        <taxon>Eukaryota</taxon>
        <taxon>Fungi</taxon>
        <taxon>Dikarya</taxon>
        <taxon>Ascomycota</taxon>
        <taxon>Pezizomycotina</taxon>
        <taxon>Eurotiomycetes</taxon>
        <taxon>Eurotiomycetidae</taxon>
        <taxon>Eurotiales</taxon>
        <taxon>Aspergillaceae</taxon>
        <taxon>Penicillium</taxon>
    </lineage>
</organism>
<dbReference type="SUPFAM" id="SSF75304">
    <property type="entry name" value="Amidase signature (AS) enzymes"/>
    <property type="match status" value="1"/>
</dbReference>
<dbReference type="AlphaFoldDB" id="A0A9W9W7B7"/>
<dbReference type="InterPro" id="IPR036928">
    <property type="entry name" value="AS_sf"/>
</dbReference>
<dbReference type="GO" id="GO:0004040">
    <property type="term" value="F:amidase activity"/>
    <property type="evidence" value="ECO:0007669"/>
    <property type="project" value="UniProtKB-EC"/>
</dbReference>
<dbReference type="GeneID" id="81365174"/>
<accession>A0A9W9W7B7</accession>
<comment type="catalytic activity">
    <reaction evidence="1">
        <text>a monocarboxylic acid amide + H2O = a monocarboxylate + NH4(+)</text>
        <dbReference type="Rhea" id="RHEA:12020"/>
        <dbReference type="ChEBI" id="CHEBI:15377"/>
        <dbReference type="ChEBI" id="CHEBI:28938"/>
        <dbReference type="ChEBI" id="CHEBI:35757"/>
        <dbReference type="ChEBI" id="CHEBI:83628"/>
        <dbReference type="EC" id="3.5.1.4"/>
    </reaction>
</comment>
<dbReference type="EMBL" id="JAPZBU010000004">
    <property type="protein sequence ID" value="KAJ5407674.1"/>
    <property type="molecule type" value="Genomic_DNA"/>
</dbReference>
<evidence type="ECO:0000256" key="3">
    <source>
        <dbReference type="ARBA" id="ARBA00012922"/>
    </source>
</evidence>
<dbReference type="PANTHER" id="PTHR46072">
    <property type="entry name" value="AMIDASE-RELATED-RELATED"/>
    <property type="match status" value="1"/>
</dbReference>
<dbReference type="Proteomes" id="UP001147747">
    <property type="component" value="Unassembled WGS sequence"/>
</dbReference>
<feature type="binding site" evidence="5">
    <location>
        <begin position="222"/>
        <end position="225"/>
    </location>
    <ligand>
        <name>substrate</name>
    </ligand>
</feature>
<dbReference type="PANTHER" id="PTHR46072:SF5">
    <property type="entry name" value="GENERAL AMIDASE-C"/>
    <property type="match status" value="1"/>
</dbReference>
<evidence type="ECO:0000256" key="4">
    <source>
        <dbReference type="ARBA" id="ARBA00022801"/>
    </source>
</evidence>
<evidence type="ECO:0000256" key="2">
    <source>
        <dbReference type="ARBA" id="ARBA00009199"/>
    </source>
</evidence>
<dbReference type="Pfam" id="PF01425">
    <property type="entry name" value="Amidase"/>
    <property type="match status" value="1"/>
</dbReference>
<dbReference type="PROSITE" id="PS00571">
    <property type="entry name" value="AMIDASES"/>
    <property type="match status" value="1"/>
</dbReference>
<dbReference type="Gene3D" id="3.90.1300.10">
    <property type="entry name" value="Amidase signature (AS) domain"/>
    <property type="match status" value="1"/>
</dbReference>
<evidence type="ECO:0000256" key="5">
    <source>
        <dbReference type="PIRSR" id="PIRSR001221-2"/>
    </source>
</evidence>
<dbReference type="RefSeq" id="XP_056491989.1">
    <property type="nucleotide sequence ID" value="XM_056626194.1"/>
</dbReference>
<keyword evidence="8" id="KW-1185">Reference proteome</keyword>
<evidence type="ECO:0000256" key="1">
    <source>
        <dbReference type="ARBA" id="ARBA00001311"/>
    </source>
</evidence>